<dbReference type="Pfam" id="PF01948">
    <property type="entry name" value="PyrI"/>
    <property type="match status" value="1"/>
</dbReference>
<dbReference type="AlphaFoldDB" id="A0A1J8NG68"/>
<dbReference type="GO" id="GO:0009347">
    <property type="term" value="C:aspartate carbamoyltransferase complex"/>
    <property type="evidence" value="ECO:0007669"/>
    <property type="project" value="InterPro"/>
</dbReference>
<feature type="domain" description="Aspartate carbamoyltransferase regulatory subunit C-terminal" evidence="9">
    <location>
        <begin position="101"/>
        <end position="147"/>
    </location>
</feature>
<dbReference type="GO" id="GO:0046872">
    <property type="term" value="F:metal ion binding"/>
    <property type="evidence" value="ECO:0007669"/>
    <property type="project" value="UniProtKB-KW"/>
</dbReference>
<dbReference type="PANTHER" id="PTHR35805">
    <property type="entry name" value="ASPARTATE CARBAMOYLTRANSFERASE REGULATORY CHAIN"/>
    <property type="match status" value="1"/>
</dbReference>
<dbReference type="Gene3D" id="3.30.70.140">
    <property type="entry name" value="Aspartate carbamoyltransferase regulatory subunit, N-terminal domain"/>
    <property type="match status" value="1"/>
</dbReference>
<evidence type="ECO:0000313" key="11">
    <source>
        <dbReference type="Proteomes" id="UP000183924"/>
    </source>
</evidence>
<dbReference type="InterPro" id="IPR020542">
    <property type="entry name" value="Asp_carbamoyltrfase_reg_C"/>
</dbReference>
<evidence type="ECO:0000256" key="2">
    <source>
        <dbReference type="ARBA" id="ARBA00010498"/>
    </source>
</evidence>
<feature type="binding site" evidence="7">
    <location>
        <position position="138"/>
    </location>
    <ligand>
        <name>Zn(2+)</name>
        <dbReference type="ChEBI" id="CHEBI:29105"/>
    </ligand>
</feature>
<dbReference type="GO" id="GO:0006221">
    <property type="term" value="P:pyrimidine nucleotide biosynthetic process"/>
    <property type="evidence" value="ECO:0007669"/>
    <property type="project" value="UniProtKB-UniRule"/>
</dbReference>
<evidence type="ECO:0000256" key="3">
    <source>
        <dbReference type="ARBA" id="ARBA00021764"/>
    </source>
</evidence>
<dbReference type="InterPro" id="IPR036792">
    <property type="entry name" value="Asp_carbatrfase_reg_C_sf"/>
</dbReference>
<evidence type="ECO:0000256" key="1">
    <source>
        <dbReference type="ARBA" id="ARBA00002565"/>
    </source>
</evidence>
<sequence>MIKTRSVSAIDNGIVIDHIPAGQSLNIMRLLHVVNSKQRVTLGLNLRSTSLKLKDLIKIENRLLTPQEIEHVAIFAPGATISRIENFKVSEKFSCELPKTIRDVLVCPNQNCINHIESKGYFKLEGSSTQVKLRCFYCEKQFDRDQVEEICL</sequence>
<comment type="subunit">
    <text evidence="7">Contains catalytic and regulatory chains.</text>
</comment>
<keyword evidence="10" id="KW-0808">Transferase</keyword>
<dbReference type="InterPro" id="IPR036793">
    <property type="entry name" value="Asp_carbatrfase_reg_N_sf"/>
</dbReference>
<keyword evidence="11" id="KW-1185">Reference proteome</keyword>
<evidence type="ECO:0000256" key="6">
    <source>
        <dbReference type="ARBA" id="ARBA00022975"/>
    </source>
</evidence>
<dbReference type="GO" id="GO:0016740">
    <property type="term" value="F:transferase activity"/>
    <property type="evidence" value="ECO:0007669"/>
    <property type="project" value="UniProtKB-KW"/>
</dbReference>
<dbReference type="PANTHER" id="PTHR35805:SF1">
    <property type="entry name" value="ASPARTATE CARBAMOYLTRANSFERASE REGULATORY CHAIN"/>
    <property type="match status" value="1"/>
</dbReference>
<feature type="binding site" evidence="7">
    <location>
        <position position="135"/>
    </location>
    <ligand>
        <name>Zn(2+)</name>
        <dbReference type="ChEBI" id="CHEBI:29105"/>
    </ligand>
</feature>
<dbReference type="InterPro" id="IPR020545">
    <property type="entry name" value="Asp_carbamoyltransf_reg_N"/>
</dbReference>
<evidence type="ECO:0000259" key="8">
    <source>
        <dbReference type="Pfam" id="PF01948"/>
    </source>
</evidence>
<evidence type="ECO:0000313" key="10">
    <source>
        <dbReference type="EMBL" id="OIZ94321.1"/>
    </source>
</evidence>
<dbReference type="GO" id="GO:0006207">
    <property type="term" value="P:'de novo' pyrimidine nucleobase biosynthetic process"/>
    <property type="evidence" value="ECO:0007669"/>
    <property type="project" value="InterPro"/>
</dbReference>
<dbReference type="HAMAP" id="MF_00002">
    <property type="entry name" value="Asp_carb_tr_reg"/>
    <property type="match status" value="1"/>
</dbReference>
<evidence type="ECO:0000259" key="9">
    <source>
        <dbReference type="Pfam" id="PF02748"/>
    </source>
</evidence>
<evidence type="ECO:0000256" key="7">
    <source>
        <dbReference type="HAMAP-Rule" id="MF_00002"/>
    </source>
</evidence>
<dbReference type="NCBIfam" id="TIGR00240">
    <property type="entry name" value="ATCase_reg"/>
    <property type="match status" value="1"/>
</dbReference>
<keyword evidence="6 7" id="KW-0665">Pyrimidine biosynthesis</keyword>
<comment type="cofactor">
    <cofactor evidence="7">
        <name>Zn(2+)</name>
        <dbReference type="ChEBI" id="CHEBI:29105"/>
    </cofactor>
    <text evidence="7">Binds 1 zinc ion per subunit.</text>
</comment>
<evidence type="ECO:0000256" key="4">
    <source>
        <dbReference type="ARBA" id="ARBA00022723"/>
    </source>
</evidence>
<accession>A0A1J8NG68</accession>
<proteinExistence type="inferred from homology"/>
<comment type="similarity">
    <text evidence="2 7">Belongs to the PyrI family.</text>
</comment>
<dbReference type="SUPFAM" id="SSF54893">
    <property type="entry name" value="Aspartate carbamoyltransferase, Regulatory-chain, N-terminal domain"/>
    <property type="match status" value="1"/>
</dbReference>
<dbReference type="Pfam" id="PF02748">
    <property type="entry name" value="PyrI_C"/>
    <property type="match status" value="1"/>
</dbReference>
<gene>
    <name evidence="7" type="primary">pyrI</name>
    <name evidence="10" type="ORF">A1D18_05620</name>
</gene>
<organism evidence="10 11">
    <name type="scientific">Candidatus Rickettsiella isopodorum</name>
    <dbReference type="NCBI Taxonomy" id="1225476"/>
    <lineage>
        <taxon>Bacteria</taxon>
        <taxon>Pseudomonadati</taxon>
        <taxon>Pseudomonadota</taxon>
        <taxon>Gammaproteobacteria</taxon>
        <taxon>Legionellales</taxon>
        <taxon>Coxiellaceae</taxon>
        <taxon>Rickettsiella</taxon>
    </lineage>
</organism>
<dbReference type="Proteomes" id="UP000183924">
    <property type="component" value="Unassembled WGS sequence"/>
</dbReference>
<dbReference type="InterPro" id="IPR002801">
    <property type="entry name" value="Asp_carbamoylTrfase_reg"/>
</dbReference>
<protein>
    <recommendedName>
        <fullName evidence="3 7">Aspartate carbamoyltransferase regulatory chain</fullName>
    </recommendedName>
</protein>
<dbReference type="SUPFAM" id="SSF57825">
    <property type="entry name" value="Aspartate carbamoyltransferase, Regulatory-chain, C-terminal domain"/>
    <property type="match status" value="1"/>
</dbReference>
<reference evidence="10 11" key="1">
    <citation type="submission" date="2016-03" db="EMBL/GenBank/DDBJ databases">
        <title>Comparative genomics of Rickettsiella.</title>
        <authorList>
            <person name="Chandler C."/>
            <person name="Wang Y."/>
        </authorList>
    </citation>
    <scope>NUCLEOTIDE SEQUENCE [LARGE SCALE GENOMIC DNA]</scope>
    <source>
        <strain evidence="10 11">RCFS May 2013</strain>
    </source>
</reference>
<dbReference type="RefSeq" id="WP_071662813.1">
    <property type="nucleotide sequence ID" value="NZ_LUKY01000033.1"/>
</dbReference>
<keyword evidence="5 7" id="KW-0862">Zinc</keyword>
<comment type="function">
    <text evidence="1 7">Involved in allosteric regulation of aspartate carbamoyltransferase.</text>
</comment>
<dbReference type="Gene3D" id="2.30.30.20">
    <property type="entry name" value="Aspartate carbamoyltransferase regulatory subunit, C-terminal domain"/>
    <property type="match status" value="1"/>
</dbReference>
<name>A0A1J8NG68_9COXI</name>
<evidence type="ECO:0000256" key="5">
    <source>
        <dbReference type="ARBA" id="ARBA00022833"/>
    </source>
</evidence>
<dbReference type="OrthoDB" id="5599321at2"/>
<feature type="binding site" evidence="7">
    <location>
        <position position="107"/>
    </location>
    <ligand>
        <name>Zn(2+)</name>
        <dbReference type="ChEBI" id="CHEBI:29105"/>
    </ligand>
</feature>
<dbReference type="EMBL" id="LUKY01000033">
    <property type="protein sequence ID" value="OIZ94321.1"/>
    <property type="molecule type" value="Genomic_DNA"/>
</dbReference>
<feature type="domain" description="Aspartate carbamoyltransferase regulatory subunit N-terminal" evidence="8">
    <location>
        <begin position="6"/>
        <end position="94"/>
    </location>
</feature>
<feature type="binding site" evidence="7">
    <location>
        <position position="112"/>
    </location>
    <ligand>
        <name>Zn(2+)</name>
        <dbReference type="ChEBI" id="CHEBI:29105"/>
    </ligand>
</feature>
<comment type="caution">
    <text evidence="10">The sequence shown here is derived from an EMBL/GenBank/DDBJ whole genome shotgun (WGS) entry which is preliminary data.</text>
</comment>
<keyword evidence="4 7" id="KW-0479">Metal-binding</keyword>
<dbReference type="STRING" id="1225476.A1D18_05620"/>